<reference evidence="1" key="1">
    <citation type="journal article" date="2020" name="bioRxiv">
        <title>Hybrid origin of Populus tomentosa Carr. identified through genome sequencing and phylogenomic analysis.</title>
        <authorList>
            <person name="An X."/>
            <person name="Gao K."/>
            <person name="Chen Z."/>
            <person name="Li J."/>
            <person name="Yang X."/>
            <person name="Yang X."/>
            <person name="Zhou J."/>
            <person name="Guo T."/>
            <person name="Zhao T."/>
            <person name="Huang S."/>
            <person name="Miao D."/>
            <person name="Khan W.U."/>
            <person name="Rao P."/>
            <person name="Ye M."/>
            <person name="Lei B."/>
            <person name="Liao W."/>
            <person name="Wang J."/>
            <person name="Ji L."/>
            <person name="Li Y."/>
            <person name="Guo B."/>
            <person name="Mustafa N.S."/>
            <person name="Li S."/>
            <person name="Yun Q."/>
            <person name="Keller S.R."/>
            <person name="Mao J."/>
            <person name="Zhang R."/>
            <person name="Strauss S.H."/>
        </authorList>
    </citation>
    <scope>NUCLEOTIDE SEQUENCE</scope>
    <source>
        <strain evidence="1">GM15</strain>
        <tissue evidence="1">Leaf</tissue>
    </source>
</reference>
<organism evidence="1 2">
    <name type="scientific">Populus tomentosa</name>
    <name type="common">Chinese white poplar</name>
    <dbReference type="NCBI Taxonomy" id="118781"/>
    <lineage>
        <taxon>Eukaryota</taxon>
        <taxon>Viridiplantae</taxon>
        <taxon>Streptophyta</taxon>
        <taxon>Embryophyta</taxon>
        <taxon>Tracheophyta</taxon>
        <taxon>Spermatophyta</taxon>
        <taxon>Magnoliopsida</taxon>
        <taxon>eudicotyledons</taxon>
        <taxon>Gunneridae</taxon>
        <taxon>Pentapetalae</taxon>
        <taxon>rosids</taxon>
        <taxon>fabids</taxon>
        <taxon>Malpighiales</taxon>
        <taxon>Salicaceae</taxon>
        <taxon>Saliceae</taxon>
        <taxon>Populus</taxon>
    </lineage>
</organism>
<comment type="caution">
    <text evidence="1">The sequence shown here is derived from an EMBL/GenBank/DDBJ whole genome shotgun (WGS) entry which is preliminary data.</text>
</comment>
<protein>
    <submittedName>
        <fullName evidence="1">Uncharacterized protein</fullName>
    </submittedName>
</protein>
<proteinExistence type="predicted"/>
<dbReference type="OrthoDB" id="1932348at2759"/>
<keyword evidence="2" id="KW-1185">Reference proteome</keyword>
<evidence type="ECO:0000313" key="1">
    <source>
        <dbReference type="EMBL" id="KAG6738246.1"/>
    </source>
</evidence>
<dbReference type="EMBL" id="JAAWWB010000037">
    <property type="protein sequence ID" value="KAG6738246.1"/>
    <property type="molecule type" value="Genomic_DNA"/>
</dbReference>
<dbReference type="AlphaFoldDB" id="A0A8X8BWP4"/>
<name>A0A8X8BWP4_POPTO</name>
<dbReference type="Proteomes" id="UP000886885">
    <property type="component" value="Chromosome 19A"/>
</dbReference>
<evidence type="ECO:0000313" key="2">
    <source>
        <dbReference type="Proteomes" id="UP000886885"/>
    </source>
</evidence>
<sequence length="122" mass="14097">MVGKISRSLSQVWEIRVTAIENSKNLKTLNSDEFIVSLTTNEGKMKDLKMDENVPKKMTIALKSLVHKMDDESNNDDEEEDIRSNKFLKKRSMKIDRTSKVNKVTKVIQMREMLLIAKRGVI</sequence>
<accession>A0A8X8BWP4</accession>
<gene>
    <name evidence="1" type="ORF">POTOM_057855</name>
</gene>